<proteinExistence type="predicted"/>
<gene>
    <name evidence="2" type="ORF">CYFUS_006144</name>
</gene>
<sequence>MHRTVLSIFISLWVLSPGTARAEDDVLTRFRDWFSGIGKPKPPVEEDLGARNTFTINPLALSHSQLGIEYERAFGRGFSLYVAPEFAYGRTPETWSLGLSGTLGIRLFVLGTAPSGIYFGPELSANYQLRSQDRVRRRGIGVGLGGSVGWTLVLFNRFTLAAGFSAQYRSIPDLESPTGEGALRVEIVPTPRLAFGVAF</sequence>
<protein>
    <recommendedName>
        <fullName evidence="4">Outer membrane protein beta-barrel domain-containing protein</fullName>
    </recommendedName>
</protein>
<feature type="signal peptide" evidence="1">
    <location>
        <begin position="1"/>
        <end position="22"/>
    </location>
</feature>
<organism evidence="2 3">
    <name type="scientific">Cystobacter fuscus</name>
    <dbReference type="NCBI Taxonomy" id="43"/>
    <lineage>
        <taxon>Bacteria</taxon>
        <taxon>Pseudomonadati</taxon>
        <taxon>Myxococcota</taxon>
        <taxon>Myxococcia</taxon>
        <taxon>Myxococcales</taxon>
        <taxon>Cystobacterineae</taxon>
        <taxon>Archangiaceae</taxon>
        <taxon>Cystobacter</taxon>
    </lineage>
</organism>
<evidence type="ECO:0000256" key="1">
    <source>
        <dbReference type="SAM" id="SignalP"/>
    </source>
</evidence>
<dbReference type="AlphaFoldDB" id="A0A250JAU7"/>
<dbReference type="RefSeq" id="WP_095988510.1">
    <property type="nucleotide sequence ID" value="NZ_CP022098.1"/>
</dbReference>
<dbReference type="EMBL" id="CP022098">
    <property type="protein sequence ID" value="ATB40688.1"/>
    <property type="molecule type" value="Genomic_DNA"/>
</dbReference>
<dbReference type="KEGG" id="cfus:CYFUS_006144"/>
<name>A0A250JAU7_9BACT</name>
<evidence type="ECO:0000313" key="2">
    <source>
        <dbReference type="EMBL" id="ATB40688.1"/>
    </source>
</evidence>
<evidence type="ECO:0000313" key="3">
    <source>
        <dbReference type="Proteomes" id="UP000217257"/>
    </source>
</evidence>
<feature type="chain" id="PRO_5012761270" description="Outer membrane protein beta-barrel domain-containing protein" evidence="1">
    <location>
        <begin position="23"/>
        <end position="199"/>
    </location>
</feature>
<accession>A0A250JAU7</accession>
<reference evidence="2 3" key="1">
    <citation type="submission" date="2017-06" db="EMBL/GenBank/DDBJ databases">
        <title>Sequencing and comparative analysis of myxobacterial genomes.</title>
        <authorList>
            <person name="Rupp O."/>
            <person name="Goesmann A."/>
            <person name="Sogaard-Andersen L."/>
        </authorList>
    </citation>
    <scope>NUCLEOTIDE SEQUENCE [LARGE SCALE GENOMIC DNA]</scope>
    <source>
        <strain evidence="2 3">DSM 52655</strain>
    </source>
</reference>
<dbReference type="Proteomes" id="UP000217257">
    <property type="component" value="Chromosome"/>
</dbReference>
<evidence type="ECO:0008006" key="4">
    <source>
        <dbReference type="Google" id="ProtNLM"/>
    </source>
</evidence>
<keyword evidence="1" id="KW-0732">Signal</keyword>